<dbReference type="GO" id="GO:0012505">
    <property type="term" value="C:endomembrane system"/>
    <property type="evidence" value="ECO:0007669"/>
    <property type="project" value="UniProtKB-SubCell"/>
</dbReference>
<dbReference type="InterPro" id="IPR020846">
    <property type="entry name" value="MFS_dom"/>
</dbReference>
<dbReference type="PANTHER" id="PTHR23519">
    <property type="entry name" value="AUTOPHAGY-RELATED PROTEIN 22"/>
    <property type="match status" value="1"/>
</dbReference>
<dbReference type="Gene3D" id="1.20.1250.20">
    <property type="entry name" value="MFS general substrate transporter like domains"/>
    <property type="match status" value="1"/>
</dbReference>
<name>A0A4P8L524_9BACT</name>
<dbReference type="InterPro" id="IPR050495">
    <property type="entry name" value="ATG22/LtaA_families"/>
</dbReference>
<comment type="subcellular location">
    <subcellularLocation>
        <location evidence="1">Endomembrane system</location>
        <topology evidence="1">Multi-pass membrane protein</topology>
    </subcellularLocation>
</comment>
<dbReference type="Proteomes" id="UP000298602">
    <property type="component" value="Chromosome"/>
</dbReference>
<dbReference type="AlphaFoldDB" id="A0A4P8L524"/>
<evidence type="ECO:0000256" key="6">
    <source>
        <dbReference type="SAM" id="Phobius"/>
    </source>
</evidence>
<feature type="transmembrane region" description="Helical" evidence="6">
    <location>
        <begin position="390"/>
        <end position="413"/>
    </location>
</feature>
<gene>
    <name evidence="8" type="ORF">FDQ92_13670</name>
</gene>
<keyword evidence="4 6" id="KW-1133">Transmembrane helix</keyword>
<reference evidence="8 9" key="2">
    <citation type="submission" date="2019-05" db="EMBL/GenBank/DDBJ databases">
        <authorList>
            <person name="Suflita J.M."/>
            <person name="Marks C.R."/>
        </authorList>
    </citation>
    <scope>NUCLEOTIDE SEQUENCE [LARGE SCALE GENOMIC DNA]</scope>
    <source>
        <strain evidence="8 9">ALDC</strain>
    </source>
</reference>
<feature type="transmembrane region" description="Helical" evidence="6">
    <location>
        <begin position="356"/>
        <end position="378"/>
    </location>
</feature>
<dbReference type="SUPFAM" id="SSF103473">
    <property type="entry name" value="MFS general substrate transporter"/>
    <property type="match status" value="1"/>
</dbReference>
<feature type="transmembrane region" description="Helical" evidence="6">
    <location>
        <begin position="137"/>
        <end position="160"/>
    </location>
</feature>
<evidence type="ECO:0000313" key="9">
    <source>
        <dbReference type="Proteomes" id="UP000298602"/>
    </source>
</evidence>
<evidence type="ECO:0000256" key="5">
    <source>
        <dbReference type="ARBA" id="ARBA00023136"/>
    </source>
</evidence>
<protein>
    <submittedName>
        <fullName evidence="8">MFS transporter</fullName>
    </submittedName>
</protein>
<sequence>MWNRSLGIVNERLLAVADSKGWWIGRVELIWCLYDWANSAFATSVLGTFLPVHFARHVVPASGLELAFRRWSWHIEAPSLWAYTVSLALFIVALSAPLLGAVADHRGRRKTFFLAFAAMGSLATCALYGATAGRVGFTIFVFVLAHIGFSGSEVFYNAYLPVIAPSEKRDRLSGLGYAFGYVGGGLLLAIHLLFIRNHAAWGVPTVDGAVRLAFVSVGIWWAVFTLPSLFLPSEETPPRLPLRRILAGAVRDLNDTIRDTRRNRHRFLFILSYFIYNNGIQTVISMASIYGATELGLSLQTLLGAFLLTQWIAFPGAVFVARSAERWGTRRVLFMTLCLWCAIVVYAYRMTCAWEFWILAAFVGFILGGSQSLSRSLYSQMIPPDRSSKFFGFFAVGGKFSAILGPLCFGISRDLLGDSRRAILTVLIFFLVGMALLSRVRVADANASALQSKTLTCRDHGGAAP</sequence>
<feature type="domain" description="Major facilitator superfamily (MFS) profile" evidence="7">
    <location>
        <begin position="40"/>
        <end position="445"/>
    </location>
</feature>
<feature type="transmembrane region" description="Helical" evidence="6">
    <location>
        <begin position="419"/>
        <end position="437"/>
    </location>
</feature>
<dbReference type="EMBL" id="CP040098">
    <property type="protein sequence ID" value="QCQ23126.1"/>
    <property type="molecule type" value="Genomic_DNA"/>
</dbReference>
<feature type="transmembrane region" description="Helical" evidence="6">
    <location>
        <begin position="80"/>
        <end position="100"/>
    </location>
</feature>
<keyword evidence="3 6" id="KW-0812">Transmembrane</keyword>
<dbReference type="OrthoDB" id="9768783at2"/>
<feature type="transmembrane region" description="Helical" evidence="6">
    <location>
        <begin position="172"/>
        <end position="194"/>
    </location>
</feature>
<feature type="transmembrane region" description="Helical" evidence="6">
    <location>
        <begin position="209"/>
        <end position="231"/>
    </location>
</feature>
<keyword evidence="9" id="KW-1185">Reference proteome</keyword>
<dbReference type="Pfam" id="PF11700">
    <property type="entry name" value="ATG22"/>
    <property type="match status" value="1"/>
</dbReference>
<feature type="transmembrane region" description="Helical" evidence="6">
    <location>
        <begin position="112"/>
        <end position="131"/>
    </location>
</feature>
<dbReference type="KEGG" id="dax:FDQ92_13670"/>
<feature type="transmembrane region" description="Helical" evidence="6">
    <location>
        <begin position="267"/>
        <end position="290"/>
    </location>
</feature>
<keyword evidence="2" id="KW-0813">Transport</keyword>
<feature type="transmembrane region" description="Helical" evidence="6">
    <location>
        <begin position="332"/>
        <end position="350"/>
    </location>
</feature>
<feature type="transmembrane region" description="Helical" evidence="6">
    <location>
        <begin position="302"/>
        <end position="320"/>
    </location>
</feature>
<dbReference type="PANTHER" id="PTHR23519:SF1">
    <property type="entry name" value="AUTOPHAGY-RELATED PROTEIN 22"/>
    <property type="match status" value="1"/>
</dbReference>
<evidence type="ECO:0000313" key="8">
    <source>
        <dbReference type="EMBL" id="QCQ23126.1"/>
    </source>
</evidence>
<reference evidence="8 9" key="1">
    <citation type="submission" date="2019-05" db="EMBL/GenBank/DDBJ databases">
        <title>The Complete Genome Sequence of the n-alkane-degrading Desulfoglaeba alkanexedens ALDC reveals multiple alkylsuccinate synthase gene clusters.</title>
        <authorList>
            <person name="Callaghan A.V."/>
            <person name="Davidova I.A."/>
            <person name="Duncan K.E."/>
            <person name="Morris B."/>
            <person name="McInerney M.J."/>
        </authorList>
    </citation>
    <scope>NUCLEOTIDE SEQUENCE [LARGE SCALE GENOMIC DNA]</scope>
    <source>
        <strain evidence="8 9">ALDC</strain>
    </source>
</reference>
<dbReference type="PROSITE" id="PS50850">
    <property type="entry name" value="MFS"/>
    <property type="match status" value="1"/>
</dbReference>
<dbReference type="InterPro" id="IPR036259">
    <property type="entry name" value="MFS_trans_sf"/>
</dbReference>
<evidence type="ECO:0000256" key="2">
    <source>
        <dbReference type="ARBA" id="ARBA00022448"/>
    </source>
</evidence>
<evidence type="ECO:0000256" key="3">
    <source>
        <dbReference type="ARBA" id="ARBA00022692"/>
    </source>
</evidence>
<dbReference type="GO" id="GO:0022857">
    <property type="term" value="F:transmembrane transporter activity"/>
    <property type="evidence" value="ECO:0007669"/>
    <property type="project" value="InterPro"/>
</dbReference>
<organism evidence="8 9">
    <name type="scientific">Desulfoglaeba alkanexedens ALDC</name>
    <dbReference type="NCBI Taxonomy" id="980445"/>
    <lineage>
        <taxon>Bacteria</taxon>
        <taxon>Pseudomonadati</taxon>
        <taxon>Thermodesulfobacteriota</taxon>
        <taxon>Syntrophobacteria</taxon>
        <taxon>Syntrophobacterales</taxon>
        <taxon>Syntrophobacteraceae</taxon>
        <taxon>Desulfoglaeba</taxon>
    </lineage>
</organism>
<evidence type="ECO:0000256" key="4">
    <source>
        <dbReference type="ARBA" id="ARBA00022989"/>
    </source>
</evidence>
<evidence type="ECO:0000259" key="7">
    <source>
        <dbReference type="PROSITE" id="PS50850"/>
    </source>
</evidence>
<keyword evidence="5 6" id="KW-0472">Membrane</keyword>
<proteinExistence type="predicted"/>
<accession>A0A4P8L524</accession>
<evidence type="ECO:0000256" key="1">
    <source>
        <dbReference type="ARBA" id="ARBA00004127"/>
    </source>
</evidence>
<dbReference type="InterPro" id="IPR024671">
    <property type="entry name" value="Atg22-like"/>
</dbReference>